<name>A0ABQ3ZBD0_9ACTN</name>
<sequence>MKADDTPAQQPSPSESPAQRPGPDEKLAGPANPSESPAQRPGPDEKLAGPANPSKSPAQRPGPDEKLAGPANPSKSPAQRAEPGKRPAKRAEPGDAPLEILGNDAGSGALIEFAHTYPGYDRHGGLDGLTALAAEVRETWQRTGDLPDDIETLRACMFQQARAHRFMWSAEFDELPFVLALLDRLREVTN</sequence>
<proteinExistence type="predicted"/>
<evidence type="ECO:0000256" key="1">
    <source>
        <dbReference type="SAM" id="MobiDB-lite"/>
    </source>
</evidence>
<organism evidence="2 3">
    <name type="scientific">Paractinoplanes durhamensis</name>
    <dbReference type="NCBI Taxonomy" id="113563"/>
    <lineage>
        <taxon>Bacteria</taxon>
        <taxon>Bacillati</taxon>
        <taxon>Actinomycetota</taxon>
        <taxon>Actinomycetes</taxon>
        <taxon>Micromonosporales</taxon>
        <taxon>Micromonosporaceae</taxon>
        <taxon>Paractinoplanes</taxon>
    </lineage>
</organism>
<feature type="region of interest" description="Disordered" evidence="1">
    <location>
        <begin position="1"/>
        <end position="101"/>
    </location>
</feature>
<feature type="compositionally biased region" description="Low complexity" evidence="1">
    <location>
        <begin position="7"/>
        <end position="21"/>
    </location>
</feature>
<keyword evidence="3" id="KW-1185">Reference proteome</keyword>
<comment type="caution">
    <text evidence="2">The sequence shown here is derived from an EMBL/GenBank/DDBJ whole genome shotgun (WGS) entry which is preliminary data.</text>
</comment>
<protein>
    <submittedName>
        <fullName evidence="2">Uncharacterized protein</fullName>
    </submittedName>
</protein>
<dbReference type="Proteomes" id="UP000637628">
    <property type="component" value="Unassembled WGS sequence"/>
</dbReference>
<dbReference type="EMBL" id="BOML01000074">
    <property type="protein sequence ID" value="GIE07148.1"/>
    <property type="molecule type" value="Genomic_DNA"/>
</dbReference>
<evidence type="ECO:0000313" key="2">
    <source>
        <dbReference type="EMBL" id="GIE07148.1"/>
    </source>
</evidence>
<feature type="compositionally biased region" description="Basic and acidic residues" evidence="1">
    <location>
        <begin position="82"/>
        <end position="93"/>
    </location>
</feature>
<accession>A0ABQ3ZBD0</accession>
<reference evidence="2 3" key="1">
    <citation type="submission" date="2021-01" db="EMBL/GenBank/DDBJ databases">
        <title>Whole genome shotgun sequence of Actinoplanes durhamensis NBRC 14914.</title>
        <authorList>
            <person name="Komaki H."/>
            <person name="Tamura T."/>
        </authorList>
    </citation>
    <scope>NUCLEOTIDE SEQUENCE [LARGE SCALE GENOMIC DNA]</scope>
    <source>
        <strain evidence="2 3">NBRC 14914</strain>
    </source>
</reference>
<dbReference type="RefSeq" id="WP_203735001.1">
    <property type="nucleotide sequence ID" value="NZ_BAAATX010000033.1"/>
</dbReference>
<evidence type="ECO:0000313" key="3">
    <source>
        <dbReference type="Proteomes" id="UP000637628"/>
    </source>
</evidence>
<gene>
    <name evidence="2" type="ORF">Adu01nite_84980</name>
</gene>